<dbReference type="AlphaFoldDB" id="A0A177EA73"/>
<evidence type="ECO:0000256" key="3">
    <source>
        <dbReference type="ARBA" id="ARBA00019077"/>
    </source>
</evidence>
<accession>A0A177EA73</accession>
<sequence length="401" mass="44587">MLRAYRLIGHLFTPFLKARGLPSTRQGNLPRADLWIHAASVGEANVAASIISGFLKRNPGVKVLLTLQTHTGIKKAQELLAGLPVAITLAPFDVPSFIKKAFSSVNPKVLAIIETELWPNLICEARARGTKLLVLNGRLSARSFKSYRLIKPLLKKLLVSFEHIGVIGPDEKKRYLLLGALPEKVSIMGNAKYDLLWERHKKLDLTTISSKLPQTEELFVFGSVRRGEEETIAKAIFFLKGTLPNVHFIIVPRHLTLIPRIKDQLSKKGLSFRLYSEPINTALVTIVDEIGPLFGIYALSKAAFVGGSLCPKGGQNPFEPAVFRKPVLVGPHMENFSYEAKALVTEGGAQVVKNSRELAEDIYKLFKEKKLAQEKGELAFKAFKKFLGATENYISLLEKYF</sequence>
<dbReference type="GO" id="GO:0043842">
    <property type="term" value="F:Kdo transferase activity"/>
    <property type="evidence" value="ECO:0007669"/>
    <property type="project" value="UniProtKB-EC"/>
</dbReference>
<evidence type="ECO:0000256" key="2">
    <source>
        <dbReference type="ARBA" id="ARBA00012621"/>
    </source>
</evidence>
<evidence type="ECO:0000256" key="8">
    <source>
        <dbReference type="PIRSR" id="PIRSR639901-2"/>
    </source>
</evidence>
<comment type="caution">
    <text evidence="11">The sequence shown here is derived from an EMBL/GenBank/DDBJ whole genome shotgun (WGS) entry which is preliminary data.</text>
</comment>
<dbReference type="GO" id="GO:0009245">
    <property type="term" value="P:lipid A biosynthetic process"/>
    <property type="evidence" value="ECO:0007669"/>
    <property type="project" value="TreeGrafter"/>
</dbReference>
<dbReference type="InterPro" id="IPR007507">
    <property type="entry name" value="Glycos_transf_N"/>
</dbReference>
<evidence type="ECO:0000313" key="11">
    <source>
        <dbReference type="EMBL" id="OAG27909.1"/>
    </source>
</evidence>
<evidence type="ECO:0000256" key="4">
    <source>
        <dbReference type="ARBA" id="ARBA00022679"/>
    </source>
</evidence>
<dbReference type="Gene3D" id="3.40.50.11720">
    <property type="entry name" value="3-Deoxy-D-manno-octulosonic-acid transferase, N-terminal domain"/>
    <property type="match status" value="1"/>
</dbReference>
<dbReference type="InterPro" id="IPR038107">
    <property type="entry name" value="Glycos_transf_N_sf"/>
</dbReference>
<keyword evidence="9" id="KW-1003">Cell membrane</keyword>
<dbReference type="EMBL" id="LSFI01000017">
    <property type="protein sequence ID" value="OAG27909.1"/>
    <property type="molecule type" value="Genomic_DNA"/>
</dbReference>
<protein>
    <recommendedName>
        <fullName evidence="3 9">3-deoxy-D-manno-octulosonic acid transferase</fullName>
        <shortName evidence="9">Kdo transferase</shortName>
        <ecNumber evidence="2 9">2.4.99.12</ecNumber>
    </recommendedName>
    <alternativeName>
        <fullName evidence="5 9">Lipid IV(A) 3-deoxy-D-manno-octulosonic acid transferase</fullName>
    </alternativeName>
</protein>
<evidence type="ECO:0000256" key="1">
    <source>
        <dbReference type="ARBA" id="ARBA00004713"/>
    </source>
</evidence>
<dbReference type="SUPFAM" id="SSF53756">
    <property type="entry name" value="UDP-Glycosyltransferase/glycogen phosphorylase"/>
    <property type="match status" value="1"/>
</dbReference>
<dbReference type="GO" id="GO:0009244">
    <property type="term" value="P:lipopolysaccharide core region biosynthetic process"/>
    <property type="evidence" value="ECO:0007669"/>
    <property type="project" value="UniProtKB-UniRule"/>
</dbReference>
<name>A0A177EA73_9BACT</name>
<evidence type="ECO:0000256" key="6">
    <source>
        <dbReference type="ARBA" id="ARBA00049183"/>
    </source>
</evidence>
<feature type="site" description="Transition state stabilizer" evidence="8">
    <location>
        <position position="114"/>
    </location>
</feature>
<comment type="catalytic activity">
    <reaction evidence="6 9">
        <text>lipid IVA (E. coli) + CMP-3-deoxy-beta-D-manno-octulosonate = alpha-Kdo-(2-&gt;6)-lipid IVA (E. coli) + CMP + H(+)</text>
        <dbReference type="Rhea" id="RHEA:28066"/>
        <dbReference type="ChEBI" id="CHEBI:15378"/>
        <dbReference type="ChEBI" id="CHEBI:58603"/>
        <dbReference type="ChEBI" id="CHEBI:60364"/>
        <dbReference type="ChEBI" id="CHEBI:60377"/>
        <dbReference type="ChEBI" id="CHEBI:85987"/>
        <dbReference type="EC" id="2.4.99.12"/>
    </reaction>
</comment>
<proteinExistence type="inferred from homology"/>
<comment type="function">
    <text evidence="9">Involved in lipopolysaccharide (LPS) biosynthesis. Catalyzes the transfer of 3-deoxy-D-manno-octulosonate (Kdo) residue(s) from CMP-Kdo to lipid IV(A), the tetraacyldisaccharide-1,4'-bisphosphate precursor of lipid A.</text>
</comment>
<dbReference type="PANTHER" id="PTHR42755">
    <property type="entry name" value="3-DEOXY-MANNO-OCTULOSONATE CYTIDYLYLTRANSFERASE"/>
    <property type="match status" value="1"/>
</dbReference>
<comment type="similarity">
    <text evidence="9">Belongs to the glycosyltransferase group 1 family.</text>
</comment>
<keyword evidence="9" id="KW-0472">Membrane</keyword>
<dbReference type="Proteomes" id="UP000076964">
    <property type="component" value="Unassembled WGS sequence"/>
</dbReference>
<gene>
    <name evidence="11" type="ORF">TH606_04565</name>
</gene>
<organism evidence="11 12">
    <name type="scientific">Thermodesulfatator autotrophicus</name>
    <dbReference type="NCBI Taxonomy" id="1795632"/>
    <lineage>
        <taxon>Bacteria</taxon>
        <taxon>Pseudomonadati</taxon>
        <taxon>Thermodesulfobacteriota</taxon>
        <taxon>Thermodesulfobacteria</taxon>
        <taxon>Thermodesulfobacteriales</taxon>
        <taxon>Thermodesulfatatoraceae</taxon>
        <taxon>Thermodesulfatator</taxon>
    </lineage>
</organism>
<dbReference type="InterPro" id="IPR039901">
    <property type="entry name" value="Kdotransferase"/>
</dbReference>
<dbReference type="UniPathway" id="UPA00958"/>
<dbReference type="GO" id="GO:0005886">
    <property type="term" value="C:plasma membrane"/>
    <property type="evidence" value="ECO:0007669"/>
    <property type="project" value="UniProtKB-SubCell"/>
</dbReference>
<evidence type="ECO:0000256" key="5">
    <source>
        <dbReference type="ARBA" id="ARBA00031445"/>
    </source>
</evidence>
<feature type="site" description="Transition state stabilizer" evidence="8">
    <location>
        <position position="192"/>
    </location>
</feature>
<feature type="domain" description="3-deoxy-D-manno-octulosonic-acid transferase N-terminal" evidence="10">
    <location>
        <begin position="30"/>
        <end position="194"/>
    </location>
</feature>
<dbReference type="PANTHER" id="PTHR42755:SF1">
    <property type="entry name" value="3-DEOXY-D-MANNO-OCTULOSONIC ACID TRANSFERASE, MITOCHONDRIAL-RELATED"/>
    <property type="match status" value="1"/>
</dbReference>
<evidence type="ECO:0000259" key="10">
    <source>
        <dbReference type="Pfam" id="PF04413"/>
    </source>
</evidence>
<evidence type="ECO:0000256" key="9">
    <source>
        <dbReference type="RuleBase" id="RU365103"/>
    </source>
</evidence>
<reference evidence="11 12" key="1">
    <citation type="submission" date="2016-02" db="EMBL/GenBank/DDBJ databases">
        <title>Draft genome sequence of Thermodesulfatator sp. S606.</title>
        <authorList>
            <person name="Lai Q."/>
            <person name="Cao J."/>
            <person name="Dupont S."/>
            <person name="Shao Z."/>
            <person name="Jebbar M."/>
            <person name="Alain K."/>
        </authorList>
    </citation>
    <scope>NUCLEOTIDE SEQUENCE [LARGE SCALE GENOMIC DNA]</scope>
    <source>
        <strain evidence="11 12">S606</strain>
    </source>
</reference>
<evidence type="ECO:0000256" key="7">
    <source>
        <dbReference type="PIRSR" id="PIRSR639901-1"/>
    </source>
</evidence>
<dbReference type="STRING" id="1795632.TH606_04565"/>
<comment type="subcellular location">
    <subcellularLocation>
        <location evidence="9">Cell membrane</location>
    </subcellularLocation>
</comment>
<dbReference type="OrthoDB" id="9789797at2"/>
<keyword evidence="9" id="KW-0448">Lipopolysaccharide biosynthesis</keyword>
<dbReference type="RefSeq" id="WP_068541693.1">
    <property type="nucleotide sequence ID" value="NZ_LSFI01000017.1"/>
</dbReference>
<evidence type="ECO:0000313" key="12">
    <source>
        <dbReference type="Proteomes" id="UP000076964"/>
    </source>
</evidence>
<feature type="active site" description="Proton acceptor" evidence="7">
    <location>
        <position position="43"/>
    </location>
</feature>
<dbReference type="EC" id="2.4.99.12" evidence="2 9"/>
<dbReference type="Pfam" id="PF04413">
    <property type="entry name" value="Glycos_transf_N"/>
    <property type="match status" value="1"/>
</dbReference>
<keyword evidence="12" id="KW-1185">Reference proteome</keyword>
<keyword evidence="4 9" id="KW-0808">Transferase</keyword>
<dbReference type="Gene3D" id="3.40.50.2000">
    <property type="entry name" value="Glycogen Phosphorylase B"/>
    <property type="match status" value="1"/>
</dbReference>
<comment type="pathway">
    <text evidence="1 9">Bacterial outer membrane biogenesis; LPS core biosynthesis.</text>
</comment>